<dbReference type="InterPro" id="IPR002711">
    <property type="entry name" value="HNH"/>
</dbReference>
<reference evidence="4 5" key="1">
    <citation type="submission" date="2022-03" db="EMBL/GenBank/DDBJ databases">
        <title>Sinomonas sp. isolated from a soil.</title>
        <authorList>
            <person name="Han J."/>
            <person name="Kim D.-U."/>
        </authorList>
    </citation>
    <scope>NUCLEOTIDE SEQUENCE [LARGE SCALE GENOMIC DNA]</scope>
    <source>
        <strain evidence="4 5">5-5</strain>
    </source>
</reference>
<dbReference type="Proteomes" id="UP001202922">
    <property type="component" value="Unassembled WGS sequence"/>
</dbReference>
<proteinExistence type="inferred from homology"/>
<dbReference type="CDD" id="cd00085">
    <property type="entry name" value="HNHc"/>
    <property type="match status" value="1"/>
</dbReference>
<keyword evidence="5" id="KW-1185">Reference proteome</keyword>
<dbReference type="Pfam" id="PF01844">
    <property type="entry name" value="HNH"/>
    <property type="match status" value="1"/>
</dbReference>
<evidence type="ECO:0000313" key="4">
    <source>
        <dbReference type="EMBL" id="MCH6469836.1"/>
    </source>
</evidence>
<keyword evidence="4" id="KW-0540">Nuclease</keyword>
<name>A0ABS9TZH3_9MICC</name>
<comment type="caution">
    <text evidence="4">The sequence shown here is derived from an EMBL/GenBank/DDBJ whole genome shotgun (WGS) entry which is preliminary data.</text>
</comment>
<evidence type="ECO:0000256" key="2">
    <source>
        <dbReference type="SAM" id="MobiDB-lite"/>
    </source>
</evidence>
<accession>A0ABS9TZH3</accession>
<dbReference type="EMBL" id="JAKZBV010000001">
    <property type="protein sequence ID" value="MCH6469836.1"/>
    <property type="molecule type" value="Genomic_DNA"/>
</dbReference>
<feature type="domain" description="HNH nuclease" evidence="3">
    <location>
        <begin position="413"/>
        <end position="465"/>
    </location>
</feature>
<feature type="region of interest" description="Disordered" evidence="2">
    <location>
        <begin position="483"/>
        <end position="546"/>
    </location>
</feature>
<feature type="compositionally biased region" description="Basic and acidic residues" evidence="2">
    <location>
        <begin position="483"/>
        <end position="499"/>
    </location>
</feature>
<organism evidence="4 5">
    <name type="scientific">Sinomonas terrae</name>
    <dbReference type="NCBI Taxonomy" id="2908838"/>
    <lineage>
        <taxon>Bacteria</taxon>
        <taxon>Bacillati</taxon>
        <taxon>Actinomycetota</taxon>
        <taxon>Actinomycetes</taxon>
        <taxon>Micrococcales</taxon>
        <taxon>Micrococcaceae</taxon>
        <taxon>Sinomonas</taxon>
    </lineage>
</organism>
<feature type="compositionally biased region" description="Low complexity" evidence="2">
    <location>
        <begin position="501"/>
        <end position="515"/>
    </location>
</feature>
<feature type="region of interest" description="Disordered" evidence="2">
    <location>
        <begin position="305"/>
        <end position="344"/>
    </location>
</feature>
<evidence type="ECO:0000256" key="1">
    <source>
        <dbReference type="ARBA" id="ARBA00023450"/>
    </source>
</evidence>
<dbReference type="RefSeq" id="WP_241053294.1">
    <property type="nucleotide sequence ID" value="NZ_JAKZBV010000001.1"/>
</dbReference>
<keyword evidence="4" id="KW-0255">Endonuclease</keyword>
<dbReference type="Gene3D" id="1.10.30.50">
    <property type="match status" value="1"/>
</dbReference>
<evidence type="ECO:0000259" key="3">
    <source>
        <dbReference type="SMART" id="SM00507"/>
    </source>
</evidence>
<dbReference type="InterPro" id="IPR003615">
    <property type="entry name" value="HNH_nuc"/>
</dbReference>
<dbReference type="InterPro" id="IPR003870">
    <property type="entry name" value="DUF222"/>
</dbReference>
<protein>
    <submittedName>
        <fullName evidence="4">HNH endonuclease</fullName>
    </submittedName>
</protein>
<dbReference type="SMART" id="SM00507">
    <property type="entry name" value="HNHc"/>
    <property type="match status" value="1"/>
</dbReference>
<dbReference type="Pfam" id="PF02720">
    <property type="entry name" value="DUF222"/>
    <property type="match status" value="1"/>
</dbReference>
<sequence length="546" mass="57536">MIPADPLGEDGWDLSAHPSARLLDPPRVDPALFDLREDDDELEALWEATLSPAAIVVRARAARADALVVELQEIDAEQARLEARKAVALAALTAAVGGSSENPVHRLDAPSVAASEMAAALRISQRTAKAAVAEALTITAPAWAPLLDRMASGDLPRRRANAILEAAAPVPPEGLSTFAAQAVTIACPPDSDQLPSQGTLRRRLRRLAENHAGESLEARKERASAHRRVDLEPAQDGMCWLSAYLPLETGAAIDTRLEAIARSLQGPVEGRTINQLRADALADLLTDAACEGIAGLAPHPDPGCDSIAGLTPHPDPGCDSIAGLTPHPDAVKGSPRPQGPTGGVRTELIVTIPARTILGGSDAPGEIVGYGAIDCEAARLLASEASTWTRLYVDPDTGAPLAVGRRRYTPTLAMRRFLGARDRTCRFPGCDKPAAAVEADHTQEWSEGGATDTNNLALLCREHHRLKTLGHWKVAQIGVEHLPEAPEHRPEGPGGDARRNSAPGDSGSSVPSASPHAPPPPGTLEWTAPSGHRYITYPEGDAPPPF</sequence>
<gene>
    <name evidence="4" type="ORF">L0M17_07515</name>
</gene>
<evidence type="ECO:0000313" key="5">
    <source>
        <dbReference type="Proteomes" id="UP001202922"/>
    </source>
</evidence>
<comment type="similarity">
    <text evidence="1">Belongs to the Rv1128c/1148c/1588c/1702c/1945/3466 family.</text>
</comment>
<dbReference type="GO" id="GO:0004519">
    <property type="term" value="F:endonuclease activity"/>
    <property type="evidence" value="ECO:0007669"/>
    <property type="project" value="UniProtKB-KW"/>
</dbReference>
<keyword evidence="4" id="KW-0378">Hydrolase</keyword>